<comment type="subunit">
    <text evidence="17">The potassium channel is composed of a homo- or heterotetrameric complex of pore-forming subunits.</text>
</comment>
<dbReference type="InterPro" id="IPR005821">
    <property type="entry name" value="Ion_trans_dom"/>
</dbReference>
<dbReference type="Gene3D" id="1.10.287.630">
    <property type="entry name" value="Helix hairpin bin"/>
    <property type="match status" value="1"/>
</dbReference>
<sequence>MPGNKVMQEVVEEKEGEEKGKQMASSSRSSSSRSSLSSSSSSSDEREYEVQDLRDRLKSSRGSRFQLIENEFGLNLTRMKFSRQVLLQGIRGLSKDFIIHPENRWYRAWTKFILLWAIYSSFFTPMEFGFFRGLPENLFILDIIGQIAFLVDIVLTFFVAYRDSQTYRMIYKRTPIALRYLKSSFIFDFLGCLPWDMIYKACGRTEEVRYLLWIRLYRVRKVNEFFQKMEKDIRINYMFTRIAKLLVVELYCTHTAACIFYFLATTLPESQEGYTWIGSLKLGDYSYSHFREIDLWKRYTTSLYFAIVTMATVGYGDIHAVNLREMIFIMIYVSFDMVLGAYLIGNMTALIVKGSKTEKFRDRMTDLMKYMNRNRLGRDIREQIKGHMRLQYESSYTEPAVLQDIPISIRSKISQELYLPYIEKVSLFKGCSSEFINQIVIRLHEEFFLPGEVILEQGNVVDQLYFVCHGVVEEVGPGEDGTEETVSLLQPNSSFGEISILCNIPQPYTVRVCELCRLLRLDKQSFTDVLDIYFYDGRKVLNNLLEGKESIRGKQLESDITFHIGKQEAELALKVNSAAFNGDLYQLKGLIRAGGDPNKTDYDGRSPLHLATSRGYEDITLFLIQEGVNIDIKDNFGNTPLLEAVKNGNDRIASILVEKGASIKIENAGSFLCNAVARGDSDFLKRLLSYGMDPNLKDYDYRSPLHLAAAEGLFFMAKLLLEAGASVFIKDRWGNTPLDEARMCGNKNLIKLLEGAKSAQLSELPHPSSEFTDRFHPRKCTVFPFHPWDPKEHRRHGIVLWIPQTIEELIKEATEQLEISNDCCILSEDAGKITDVNMIKDGQKLNHNPYKSSGTMCLNEAYCEGVIEKQQQKAELLTPSGSSIWASSSKQVNPLSNSWIIIAP</sequence>
<reference evidence="21" key="1">
    <citation type="submission" date="2020-09" db="EMBL/GenBank/DDBJ databases">
        <title>Genome-Enabled Discovery of Anthraquinone Biosynthesis in Senna tora.</title>
        <authorList>
            <person name="Kang S.-H."/>
            <person name="Pandey R.P."/>
            <person name="Lee C.-M."/>
            <person name="Sim J.-S."/>
            <person name="Jeong J.-T."/>
            <person name="Choi B.-S."/>
            <person name="Jung M."/>
            <person name="Ginzburg D."/>
            <person name="Zhao K."/>
            <person name="Won S.Y."/>
            <person name="Oh T.-J."/>
            <person name="Yu Y."/>
            <person name="Kim N.-H."/>
            <person name="Lee O.R."/>
            <person name="Lee T.-H."/>
            <person name="Bashyal P."/>
            <person name="Kim T.-S."/>
            <person name="Lee W.-H."/>
            <person name="Kawkins C."/>
            <person name="Kim C.-K."/>
            <person name="Kim J.S."/>
            <person name="Ahn B.O."/>
            <person name="Rhee S.Y."/>
            <person name="Sohng J.K."/>
        </authorList>
    </citation>
    <scope>NUCLEOTIDE SEQUENCE</scope>
    <source>
        <tissue evidence="21">Leaf</tissue>
    </source>
</reference>
<dbReference type="Pfam" id="PF00027">
    <property type="entry name" value="cNMP_binding"/>
    <property type="match status" value="1"/>
</dbReference>
<dbReference type="InterPro" id="IPR045319">
    <property type="entry name" value="KAT/AKT"/>
</dbReference>
<dbReference type="PANTHER" id="PTHR45743:SF3">
    <property type="entry name" value="POTASSIUM CHANNEL SKOR"/>
    <property type="match status" value="1"/>
</dbReference>
<evidence type="ECO:0000256" key="2">
    <source>
        <dbReference type="ARBA" id="ARBA00004413"/>
    </source>
</evidence>
<dbReference type="SMART" id="SM00248">
    <property type="entry name" value="ANK"/>
    <property type="match status" value="5"/>
</dbReference>
<feature type="repeat" description="ANK" evidence="16">
    <location>
        <begin position="700"/>
        <end position="732"/>
    </location>
</feature>
<dbReference type="PRINTS" id="PR01463">
    <property type="entry name" value="EAGCHANLFMLY"/>
</dbReference>
<dbReference type="CDD" id="cd00038">
    <property type="entry name" value="CAP_ED"/>
    <property type="match status" value="1"/>
</dbReference>
<keyword evidence="9 17" id="KW-0851">Voltage-gated channel</keyword>
<dbReference type="FunFam" id="1.10.287.70:FF:000139">
    <property type="entry name" value="Potassium channel SKOR"/>
    <property type="match status" value="1"/>
</dbReference>
<comment type="caution">
    <text evidence="17">Lacks conserved residue(s) required for the propagation of feature annotation.</text>
</comment>
<keyword evidence="15 17" id="KW-0407">Ion channel</keyword>
<comment type="subcellular location">
    <subcellularLocation>
        <location evidence="2">Cell membrane</location>
        <topology evidence="2">Peripheral membrane protein</topology>
        <orientation evidence="2">Cytoplasmic side</orientation>
    </subcellularLocation>
    <subcellularLocation>
        <location evidence="1 17">Membrane</location>
        <topology evidence="1 17">Multi-pass membrane protein</topology>
    </subcellularLocation>
</comment>
<evidence type="ECO:0000256" key="7">
    <source>
        <dbReference type="ARBA" id="ARBA00022737"/>
    </source>
</evidence>
<dbReference type="EMBL" id="JAAIUW010000009">
    <property type="protein sequence ID" value="KAF7816319.1"/>
    <property type="molecule type" value="Genomic_DNA"/>
</dbReference>
<evidence type="ECO:0000256" key="17">
    <source>
        <dbReference type="RuleBase" id="RU369015"/>
    </source>
</evidence>
<evidence type="ECO:0000313" key="22">
    <source>
        <dbReference type="Proteomes" id="UP000634136"/>
    </source>
</evidence>
<keyword evidence="13 17" id="KW-0406">Ion transport</keyword>
<feature type="domain" description="Cyclic nucleotide-binding" evidence="19">
    <location>
        <begin position="427"/>
        <end position="547"/>
    </location>
</feature>
<dbReference type="GO" id="GO:0034702">
    <property type="term" value="C:monoatomic ion channel complex"/>
    <property type="evidence" value="ECO:0007669"/>
    <property type="project" value="UniProtKB-KW"/>
</dbReference>
<dbReference type="SUPFAM" id="SSF51206">
    <property type="entry name" value="cAMP-binding domain-like"/>
    <property type="match status" value="1"/>
</dbReference>
<keyword evidence="5 17" id="KW-0633">Potassium transport</keyword>
<dbReference type="Gene3D" id="1.10.287.70">
    <property type="match status" value="1"/>
</dbReference>
<dbReference type="InterPro" id="IPR000595">
    <property type="entry name" value="cNMP-bd_dom"/>
</dbReference>
<feature type="transmembrane region" description="Helical" evidence="17">
    <location>
        <begin position="301"/>
        <end position="321"/>
    </location>
</feature>
<keyword evidence="4 17" id="KW-0813">Transport</keyword>
<feature type="repeat" description="ANK" evidence="16">
    <location>
        <begin position="636"/>
        <end position="668"/>
    </location>
</feature>
<evidence type="ECO:0000256" key="5">
    <source>
        <dbReference type="ARBA" id="ARBA00022538"/>
    </source>
</evidence>
<gene>
    <name evidence="21" type="ORF">G2W53_030288</name>
</gene>
<accession>A0A834WGL4</accession>
<comment type="domain">
    <text evidence="17">The KHA domain (rich in hydrophobic and acidic residues) present in the C-terminal part is likely to be important for tetramerization.</text>
</comment>
<comment type="caution">
    <text evidence="21">The sequence shown here is derived from an EMBL/GenBank/DDBJ whole genome shotgun (WGS) entry which is preliminary data.</text>
</comment>
<name>A0A834WGL4_9FABA</name>
<feature type="repeat" description="ANK" evidence="16">
    <location>
        <begin position="603"/>
        <end position="635"/>
    </location>
</feature>
<dbReference type="SUPFAM" id="SSF48403">
    <property type="entry name" value="Ankyrin repeat"/>
    <property type="match status" value="1"/>
</dbReference>
<dbReference type="Gene3D" id="2.60.120.10">
    <property type="entry name" value="Jelly Rolls"/>
    <property type="match status" value="1"/>
</dbReference>
<dbReference type="Pfam" id="PF00520">
    <property type="entry name" value="Ion_trans"/>
    <property type="match status" value="1"/>
</dbReference>
<keyword evidence="12 16" id="KW-0040">ANK repeat</keyword>
<dbReference type="Proteomes" id="UP000634136">
    <property type="component" value="Unassembled WGS sequence"/>
</dbReference>
<dbReference type="InterPro" id="IPR036770">
    <property type="entry name" value="Ankyrin_rpt-contain_sf"/>
</dbReference>
<evidence type="ECO:0000256" key="18">
    <source>
        <dbReference type="SAM" id="MobiDB-lite"/>
    </source>
</evidence>
<keyword evidence="8 17" id="KW-0631">Potassium channel</keyword>
<evidence type="ECO:0000256" key="15">
    <source>
        <dbReference type="ARBA" id="ARBA00023303"/>
    </source>
</evidence>
<keyword evidence="14 17" id="KW-0472">Membrane</keyword>
<protein>
    <recommendedName>
        <fullName evidence="17">Potassium channel</fullName>
    </recommendedName>
</protein>
<feature type="transmembrane region" description="Helical" evidence="17">
    <location>
        <begin position="143"/>
        <end position="161"/>
    </location>
</feature>
<feature type="domain" description="KHA" evidence="20">
    <location>
        <begin position="779"/>
        <end position="865"/>
    </location>
</feature>
<feature type="compositionally biased region" description="Low complexity" evidence="18">
    <location>
        <begin position="22"/>
        <end position="42"/>
    </location>
</feature>
<dbReference type="Gene3D" id="1.25.40.20">
    <property type="entry name" value="Ankyrin repeat-containing domain"/>
    <property type="match status" value="2"/>
</dbReference>
<dbReference type="PROSITE" id="PS51490">
    <property type="entry name" value="KHA"/>
    <property type="match status" value="1"/>
</dbReference>
<evidence type="ECO:0000256" key="4">
    <source>
        <dbReference type="ARBA" id="ARBA00022448"/>
    </source>
</evidence>
<feature type="transmembrane region" description="Helical" evidence="17">
    <location>
        <begin position="112"/>
        <end position="131"/>
    </location>
</feature>
<keyword evidence="7" id="KW-0677">Repeat</keyword>
<evidence type="ECO:0000256" key="3">
    <source>
        <dbReference type="ARBA" id="ARBA00007929"/>
    </source>
</evidence>
<evidence type="ECO:0000256" key="10">
    <source>
        <dbReference type="ARBA" id="ARBA00022958"/>
    </source>
</evidence>
<evidence type="ECO:0000256" key="16">
    <source>
        <dbReference type="PROSITE-ProRule" id="PRU00023"/>
    </source>
</evidence>
<dbReference type="Pfam" id="PF12796">
    <property type="entry name" value="Ank_2"/>
    <property type="match status" value="2"/>
</dbReference>
<dbReference type="InterPro" id="IPR003938">
    <property type="entry name" value="K_chnl_volt-dep_EAG/ELK/ERG"/>
</dbReference>
<evidence type="ECO:0000256" key="14">
    <source>
        <dbReference type="ARBA" id="ARBA00023136"/>
    </source>
</evidence>
<dbReference type="SMART" id="SM00100">
    <property type="entry name" value="cNMP"/>
    <property type="match status" value="1"/>
</dbReference>
<dbReference type="GO" id="GO:0005886">
    <property type="term" value="C:plasma membrane"/>
    <property type="evidence" value="ECO:0007669"/>
    <property type="project" value="UniProtKB-SubCell"/>
</dbReference>
<proteinExistence type="inferred from homology"/>
<evidence type="ECO:0000256" key="11">
    <source>
        <dbReference type="ARBA" id="ARBA00022989"/>
    </source>
</evidence>
<keyword evidence="6 17" id="KW-0812">Transmembrane</keyword>
<evidence type="ECO:0000256" key="13">
    <source>
        <dbReference type="ARBA" id="ARBA00023065"/>
    </source>
</evidence>
<dbReference type="InterPro" id="IPR018490">
    <property type="entry name" value="cNMP-bd_dom_sf"/>
</dbReference>
<dbReference type="InterPro" id="IPR002110">
    <property type="entry name" value="Ankyrin_rpt"/>
</dbReference>
<dbReference type="PROSITE" id="PS50088">
    <property type="entry name" value="ANK_REPEAT"/>
    <property type="match status" value="3"/>
</dbReference>
<feature type="transmembrane region" description="Helical" evidence="17">
    <location>
        <begin position="327"/>
        <end position="352"/>
    </location>
</feature>
<comment type="function">
    <text evidence="17">Potassium channel.</text>
</comment>
<dbReference type="GO" id="GO:0005249">
    <property type="term" value="F:voltage-gated potassium channel activity"/>
    <property type="evidence" value="ECO:0007669"/>
    <property type="project" value="UniProtKB-UniRule"/>
</dbReference>
<evidence type="ECO:0000256" key="6">
    <source>
        <dbReference type="ARBA" id="ARBA00022692"/>
    </source>
</evidence>
<evidence type="ECO:0000313" key="21">
    <source>
        <dbReference type="EMBL" id="KAF7816319.1"/>
    </source>
</evidence>
<feature type="compositionally biased region" description="Basic and acidic residues" evidence="18">
    <location>
        <begin position="11"/>
        <end position="21"/>
    </location>
</feature>
<evidence type="ECO:0000259" key="20">
    <source>
        <dbReference type="PROSITE" id="PS51490"/>
    </source>
</evidence>
<organism evidence="21 22">
    <name type="scientific">Senna tora</name>
    <dbReference type="NCBI Taxonomy" id="362788"/>
    <lineage>
        <taxon>Eukaryota</taxon>
        <taxon>Viridiplantae</taxon>
        <taxon>Streptophyta</taxon>
        <taxon>Embryophyta</taxon>
        <taxon>Tracheophyta</taxon>
        <taxon>Spermatophyta</taxon>
        <taxon>Magnoliopsida</taxon>
        <taxon>eudicotyledons</taxon>
        <taxon>Gunneridae</taxon>
        <taxon>Pentapetalae</taxon>
        <taxon>rosids</taxon>
        <taxon>fabids</taxon>
        <taxon>Fabales</taxon>
        <taxon>Fabaceae</taxon>
        <taxon>Caesalpinioideae</taxon>
        <taxon>Cassia clade</taxon>
        <taxon>Senna</taxon>
    </lineage>
</organism>
<dbReference type="Pfam" id="PF11834">
    <property type="entry name" value="KHA"/>
    <property type="match status" value="1"/>
</dbReference>
<evidence type="ECO:0000256" key="9">
    <source>
        <dbReference type="ARBA" id="ARBA00022882"/>
    </source>
</evidence>
<dbReference type="PROSITE" id="PS50042">
    <property type="entry name" value="CNMP_BINDING_3"/>
    <property type="match status" value="1"/>
</dbReference>
<dbReference type="OrthoDB" id="426293at2759"/>
<dbReference type="FunFam" id="2.60.120.10:FF:000074">
    <property type="entry name" value="Potassium channel KAT2"/>
    <property type="match status" value="1"/>
</dbReference>
<evidence type="ECO:0000256" key="1">
    <source>
        <dbReference type="ARBA" id="ARBA00004141"/>
    </source>
</evidence>
<evidence type="ECO:0000256" key="8">
    <source>
        <dbReference type="ARBA" id="ARBA00022826"/>
    </source>
</evidence>
<comment type="domain">
    <text evidence="17">The segment S4 is probably the voltage-sensor and is characterized by a series of positively charged amino acids. The pore-forming region H5 is enclosed by the transmembrane segments S5 and S6 in the Shaker-type (1P/6TM) and contains the GYGD signature motif which seems to be involved in potassium selectivity.</text>
</comment>
<dbReference type="InterPro" id="IPR021789">
    <property type="entry name" value="KHA_dom"/>
</dbReference>
<dbReference type="PROSITE" id="PS50297">
    <property type="entry name" value="ANK_REP_REGION"/>
    <property type="match status" value="3"/>
</dbReference>
<feature type="region of interest" description="Disordered" evidence="18">
    <location>
        <begin position="1"/>
        <end position="48"/>
    </location>
</feature>
<keyword evidence="11 17" id="KW-1133">Transmembrane helix</keyword>
<evidence type="ECO:0000256" key="12">
    <source>
        <dbReference type="ARBA" id="ARBA00023043"/>
    </source>
</evidence>
<dbReference type="PANTHER" id="PTHR45743">
    <property type="entry name" value="POTASSIUM CHANNEL AKT1"/>
    <property type="match status" value="1"/>
</dbReference>
<comment type="similarity">
    <text evidence="3 17">Belongs to the potassium channel family. Plant (TC 1.A.1.4) subfamily.</text>
</comment>
<evidence type="ECO:0000259" key="19">
    <source>
        <dbReference type="PROSITE" id="PS50042"/>
    </source>
</evidence>
<keyword evidence="22" id="KW-1185">Reference proteome</keyword>
<keyword evidence="10 17" id="KW-0630">Potassium</keyword>
<dbReference type="SUPFAM" id="SSF81324">
    <property type="entry name" value="Voltage-gated potassium channels"/>
    <property type="match status" value="1"/>
</dbReference>
<dbReference type="AlphaFoldDB" id="A0A834WGL4"/>
<dbReference type="InterPro" id="IPR014710">
    <property type="entry name" value="RmlC-like_jellyroll"/>
</dbReference>